<evidence type="ECO:0000259" key="1">
    <source>
        <dbReference type="Pfam" id="PF11706"/>
    </source>
</evidence>
<dbReference type="OrthoDB" id="123307at2"/>
<proteinExistence type="predicted"/>
<dbReference type="InterPro" id="IPR023286">
    <property type="entry name" value="ABATE_dom_sf"/>
</dbReference>
<dbReference type="RefSeq" id="WP_091495681.1">
    <property type="nucleotide sequence ID" value="NZ_FODJ01000002.1"/>
</dbReference>
<organism evidence="2 3">
    <name type="scientific">Amphibacillus marinus</name>
    <dbReference type="NCBI Taxonomy" id="872970"/>
    <lineage>
        <taxon>Bacteria</taxon>
        <taxon>Bacillati</taxon>
        <taxon>Bacillota</taxon>
        <taxon>Bacilli</taxon>
        <taxon>Bacillales</taxon>
        <taxon>Bacillaceae</taxon>
        <taxon>Amphibacillus</taxon>
    </lineage>
</organism>
<dbReference type="Proteomes" id="UP000199300">
    <property type="component" value="Unassembled WGS sequence"/>
</dbReference>
<dbReference type="AlphaFoldDB" id="A0A1H8KLI5"/>
<dbReference type="SUPFAM" id="SSF160904">
    <property type="entry name" value="Jann2411-like"/>
    <property type="match status" value="1"/>
</dbReference>
<sequence>MDKQIYTLGGAAWINLINTAYVSNKRKIDILDNSATTLHWLVENELLSETDSLAFAKEESSDLIISDLQFMRELSKSMLYDLEQQGSLSQDTTEQFNNLIKQVDVKLTLDLGSNKLKVVAKGLTTRDHVLYQIIQSIIQTIETTAVSRIRKCEHAECQLHFVDTSKSGRRRWCSMELCGNRQKAADFYARNKKKRK</sequence>
<accession>A0A1H8KLI5</accession>
<name>A0A1H8KLI5_9BACI</name>
<dbReference type="EMBL" id="FODJ01000002">
    <property type="protein sequence ID" value="SEN93782.1"/>
    <property type="molecule type" value="Genomic_DNA"/>
</dbReference>
<dbReference type="PANTHER" id="PTHR35525">
    <property type="entry name" value="BLL6575 PROTEIN"/>
    <property type="match status" value="1"/>
</dbReference>
<feature type="domain" description="Zinc finger CGNR" evidence="1">
    <location>
        <begin position="148"/>
        <end position="190"/>
    </location>
</feature>
<reference evidence="2 3" key="1">
    <citation type="submission" date="2016-10" db="EMBL/GenBank/DDBJ databases">
        <authorList>
            <person name="de Groot N.N."/>
        </authorList>
    </citation>
    <scope>NUCLEOTIDE SEQUENCE [LARGE SCALE GENOMIC DNA]</scope>
    <source>
        <strain evidence="2 3">CGMCC 1.10434</strain>
    </source>
</reference>
<dbReference type="Gene3D" id="1.10.3300.10">
    <property type="entry name" value="Jann2411-like domain"/>
    <property type="match status" value="1"/>
</dbReference>
<dbReference type="InterPro" id="IPR021005">
    <property type="entry name" value="Znf_CGNR"/>
</dbReference>
<gene>
    <name evidence="2" type="ORF">SAMN04488134_102332</name>
</gene>
<evidence type="ECO:0000313" key="3">
    <source>
        <dbReference type="Proteomes" id="UP000199300"/>
    </source>
</evidence>
<protein>
    <submittedName>
        <fullName evidence="2">Conserved protein containing a Zn-ribbon-like motif, possibly RNA-binding</fullName>
    </submittedName>
</protein>
<dbReference type="InterPro" id="IPR010852">
    <property type="entry name" value="ABATE"/>
</dbReference>
<dbReference type="Pfam" id="PF11706">
    <property type="entry name" value="zf-CGNR"/>
    <property type="match status" value="1"/>
</dbReference>
<dbReference type="STRING" id="872970.SAMN04488134_102332"/>
<evidence type="ECO:0000313" key="2">
    <source>
        <dbReference type="EMBL" id="SEN93782.1"/>
    </source>
</evidence>
<dbReference type="PANTHER" id="PTHR35525:SF3">
    <property type="entry name" value="BLL6575 PROTEIN"/>
    <property type="match status" value="1"/>
</dbReference>
<keyword evidence="3" id="KW-1185">Reference proteome</keyword>